<reference evidence="1 2" key="1">
    <citation type="submission" date="2020-08" db="EMBL/GenBank/DDBJ databases">
        <title>Genomic Encyclopedia of Type Strains, Phase IV (KMG-IV): sequencing the most valuable type-strain genomes for metagenomic binning, comparative biology and taxonomic classification.</title>
        <authorList>
            <person name="Goeker M."/>
        </authorList>
    </citation>
    <scope>NUCLEOTIDE SEQUENCE [LARGE SCALE GENOMIC DNA]</scope>
    <source>
        <strain evidence="1 2">YC6886</strain>
    </source>
</reference>
<evidence type="ECO:0000313" key="1">
    <source>
        <dbReference type="EMBL" id="MBB5351459.1"/>
    </source>
</evidence>
<comment type="caution">
    <text evidence="1">The sequence shown here is derived from an EMBL/GenBank/DDBJ whole genome shotgun (WGS) entry which is preliminary data.</text>
</comment>
<name>A0A840VCD5_9BACT</name>
<organism evidence="1 2">
    <name type="scientific">Haloferula luteola</name>
    <dbReference type="NCBI Taxonomy" id="595692"/>
    <lineage>
        <taxon>Bacteria</taxon>
        <taxon>Pseudomonadati</taxon>
        <taxon>Verrucomicrobiota</taxon>
        <taxon>Verrucomicrobiia</taxon>
        <taxon>Verrucomicrobiales</taxon>
        <taxon>Verrucomicrobiaceae</taxon>
        <taxon>Haloferula</taxon>
    </lineage>
</organism>
<gene>
    <name evidence="1" type="ORF">HNR46_001696</name>
</gene>
<dbReference type="RefSeq" id="WP_184017658.1">
    <property type="nucleotide sequence ID" value="NZ_JACHFD010000007.1"/>
</dbReference>
<proteinExistence type="predicted"/>
<dbReference type="Proteomes" id="UP000557717">
    <property type="component" value="Unassembled WGS sequence"/>
</dbReference>
<dbReference type="EMBL" id="JACHFD010000007">
    <property type="protein sequence ID" value="MBB5351459.1"/>
    <property type="molecule type" value="Genomic_DNA"/>
</dbReference>
<keyword evidence="2" id="KW-1185">Reference proteome</keyword>
<protein>
    <submittedName>
        <fullName evidence="1">Uncharacterized protein</fullName>
    </submittedName>
</protein>
<sequence length="305" mass="35333">MSDNTNMPRFIIGFSTTPRHVSNIWRQLVDFLAEREALPNEVELRWMTGRPEEWDSQLIAKLAVGEVEAFILERNLNGFRVYSGSGARSFQYTLTSQEDRGCILTCFFEKGTKVPAPWNPLIEEVISKNQCVVASQSNSLYHSWQGSETVDRFWEKRYGEFPLGCKTWSEPFSGPSLTPQPDRVFIDISKNPGRPKALSSVVNFYPTAEMWLGPHFWQYARCTKEEALAVDFFIEKRDTPHYLYLKCWPEPFTRPDGEQGRMQQRLWKLFFHEDCEWPPGSGTICDEPMYGPPELMPGYKQNKST</sequence>
<dbReference type="AlphaFoldDB" id="A0A840VCD5"/>
<evidence type="ECO:0000313" key="2">
    <source>
        <dbReference type="Proteomes" id="UP000557717"/>
    </source>
</evidence>
<accession>A0A840VCD5</accession>